<dbReference type="EMBL" id="JAJQKU010000001">
    <property type="protein sequence ID" value="MCD9095428.1"/>
    <property type="molecule type" value="Genomic_DNA"/>
</dbReference>
<dbReference type="InterPro" id="IPR009351">
    <property type="entry name" value="AlkZ-like"/>
</dbReference>
<organism evidence="1 2">
    <name type="scientific">Luteimonas fraxinea</name>
    <dbReference type="NCBI Taxonomy" id="2901869"/>
    <lineage>
        <taxon>Bacteria</taxon>
        <taxon>Pseudomonadati</taxon>
        <taxon>Pseudomonadota</taxon>
        <taxon>Gammaproteobacteria</taxon>
        <taxon>Lysobacterales</taxon>
        <taxon>Lysobacteraceae</taxon>
        <taxon>Luteimonas</taxon>
    </lineage>
</organism>
<gene>
    <name evidence="1" type="ORF">LTT95_00540</name>
</gene>
<name>A0ABS8U6P8_9GAMM</name>
<dbReference type="Proteomes" id="UP001430360">
    <property type="component" value="Unassembled WGS sequence"/>
</dbReference>
<dbReference type="Pfam" id="PF06224">
    <property type="entry name" value="AlkZ-like"/>
    <property type="match status" value="1"/>
</dbReference>
<reference evidence="1" key="2">
    <citation type="journal article" date="2022" name="Syst. Appl. Microbiol.">
        <title>Physiological and genomic characterisation of Luteimonas fraxinea sp. nov., a bacterial species associated with trees tolerant to ash dieback.</title>
        <authorList>
            <person name="Ulrich K."/>
            <person name="Becker R."/>
            <person name="Behrendt U."/>
            <person name="Kube M."/>
            <person name="Schneck V."/>
            <person name="Ulrich A."/>
        </authorList>
    </citation>
    <scope>NUCLEOTIDE SEQUENCE</scope>
    <source>
        <strain evidence="1">A1P009</strain>
    </source>
</reference>
<dbReference type="PANTHER" id="PTHR30528:SF0">
    <property type="entry name" value="CYTOPLASMIC PROTEIN"/>
    <property type="match status" value="1"/>
</dbReference>
<dbReference type="PANTHER" id="PTHR30528">
    <property type="entry name" value="CYTOPLASMIC PROTEIN"/>
    <property type="match status" value="1"/>
</dbReference>
<evidence type="ECO:0000313" key="2">
    <source>
        <dbReference type="Proteomes" id="UP001430360"/>
    </source>
</evidence>
<protein>
    <submittedName>
        <fullName evidence="1">Winged helix DNA-binding domain-containing protein</fullName>
    </submittedName>
</protein>
<keyword evidence="2" id="KW-1185">Reference proteome</keyword>
<keyword evidence="1" id="KW-0238">DNA-binding</keyword>
<comment type="caution">
    <text evidence="1">The sequence shown here is derived from an EMBL/GenBank/DDBJ whole genome shotgun (WGS) entry which is preliminary data.</text>
</comment>
<evidence type="ECO:0000313" key="1">
    <source>
        <dbReference type="EMBL" id="MCD9095428.1"/>
    </source>
</evidence>
<dbReference type="GO" id="GO:0003677">
    <property type="term" value="F:DNA binding"/>
    <property type="evidence" value="ECO:0007669"/>
    <property type="project" value="UniProtKB-KW"/>
</dbReference>
<proteinExistence type="predicted"/>
<accession>A0ABS8U6P8</accession>
<reference evidence="1" key="1">
    <citation type="submission" date="2021-12" db="EMBL/GenBank/DDBJ databases">
        <authorList>
            <person name="Ulrich A."/>
        </authorList>
    </citation>
    <scope>NUCLEOTIDE SEQUENCE</scope>
    <source>
        <strain evidence="1">A1P009</strain>
    </source>
</reference>
<dbReference type="RefSeq" id="WP_232133975.1">
    <property type="nucleotide sequence ID" value="NZ_CP089507.1"/>
</dbReference>
<sequence length="364" mass="41645">MPPLTLDHLRRHAVARSLFKPTTLMRAVGRLGFVQADPIRAPARAQDLTLRHRVVDYRAGDLERRYPRLALEEDFFVNYGFLPRETQALMHPRTARETWTPARWRQAQAVRAFIAERGAVHPREVDSHFAHGKVANWFGGSSNASTQLLDGMHYRGLLRVARRDGGTRVYALREPDAAQLDADEIDRRLDRMLDLLVHKYAPLPEASLRQLMSYLGRGVPQWHAARAATLTRSRARLGGARIEGVDWVWPADESPQSRRWRPDAGVRLLTPFDPVVWDRRRFELLWHWRYRFEAYTPAPKRQLGYYALPLLWGDRVIGWGNVSVVGGVLNASFGHVDGKAPRDAAFRDGLDAELERMRAFLGLA</sequence>